<evidence type="ECO:0000313" key="2">
    <source>
        <dbReference type="Proteomes" id="UP001482154"/>
    </source>
</evidence>
<keyword evidence="2" id="KW-1185">Reference proteome</keyword>
<evidence type="ECO:0000313" key="1">
    <source>
        <dbReference type="EMBL" id="MEQ2709915.1"/>
    </source>
</evidence>
<comment type="caution">
    <text evidence="1">The sequence shown here is derived from an EMBL/GenBank/DDBJ whole genome shotgun (WGS) entry which is preliminary data.</text>
</comment>
<organism evidence="1 2">
    <name type="scientific">Anaerostipes amylophilus</name>
    <dbReference type="NCBI Taxonomy" id="2981779"/>
    <lineage>
        <taxon>Bacteria</taxon>
        <taxon>Bacillati</taxon>
        <taxon>Bacillota</taxon>
        <taxon>Clostridia</taxon>
        <taxon>Lachnospirales</taxon>
        <taxon>Lachnospiraceae</taxon>
        <taxon>Anaerostipes</taxon>
    </lineage>
</organism>
<protein>
    <submittedName>
        <fullName evidence="1">Uncharacterized protein</fullName>
    </submittedName>
</protein>
<dbReference type="Proteomes" id="UP001482154">
    <property type="component" value="Unassembled WGS sequence"/>
</dbReference>
<accession>A0ABV1IRS4</accession>
<sequence length="279" mass="31956">MEQKEEVVEEKLYKVIRKKDNHQNTKINEDGSRAALQFTEENDMDGPLKIIEATDEEIIQRGKELDCEGRTWKEIIWEDIIIPNSKDAIDQLLKIGYRHFEIWMEETAVPVAKEKSKIFIQNAGDIFSGVRAALRGEEPKALRLIKETQEKEQLSIECDSVPEPQIEDDGNSEKILMSAQEIEEVVAQAKQSAEILVVCINLLRNTVVSDTVLTEEQRLNLQSQLESLTTTDIFEKIDLLLEDKNKGILDPMSLQILKAFRQEKFLVNGKAVSIRSYIE</sequence>
<name>A0ABV1IRS4_9FIRM</name>
<gene>
    <name evidence="1" type="ORF">AAAU51_01810</name>
</gene>
<reference evidence="1 2" key="1">
    <citation type="submission" date="2024-04" db="EMBL/GenBank/DDBJ databases">
        <title>Human intestinal bacterial collection.</title>
        <authorList>
            <person name="Pauvert C."/>
            <person name="Hitch T.C.A."/>
            <person name="Clavel T."/>
        </authorList>
    </citation>
    <scope>NUCLEOTIDE SEQUENCE [LARGE SCALE GENOMIC DNA]</scope>
    <source>
        <strain evidence="1 2">CLA-AA-H249</strain>
    </source>
</reference>
<dbReference type="RefSeq" id="WP_349110183.1">
    <property type="nucleotide sequence ID" value="NZ_JBBNIN010000002.1"/>
</dbReference>
<dbReference type="EMBL" id="JBBNIN010000002">
    <property type="protein sequence ID" value="MEQ2709915.1"/>
    <property type="molecule type" value="Genomic_DNA"/>
</dbReference>
<proteinExistence type="predicted"/>